<feature type="compositionally biased region" description="Low complexity" evidence="1">
    <location>
        <begin position="81"/>
        <end position="94"/>
    </location>
</feature>
<organism evidence="2 3">
    <name type="scientific">Caerostris extrusa</name>
    <name type="common">Bark spider</name>
    <name type="synonym">Caerostris bankana</name>
    <dbReference type="NCBI Taxonomy" id="172846"/>
    <lineage>
        <taxon>Eukaryota</taxon>
        <taxon>Metazoa</taxon>
        <taxon>Ecdysozoa</taxon>
        <taxon>Arthropoda</taxon>
        <taxon>Chelicerata</taxon>
        <taxon>Arachnida</taxon>
        <taxon>Araneae</taxon>
        <taxon>Araneomorphae</taxon>
        <taxon>Entelegynae</taxon>
        <taxon>Araneoidea</taxon>
        <taxon>Araneidae</taxon>
        <taxon>Caerostris</taxon>
    </lineage>
</organism>
<sequence>MDDSDSEYDIEETVVLVELNGIIDTDLLLQPQNPTKTWGIDTDEPIFQIGNSSETPENDFEYLCKTDVKLTMRRCFPQDKSVISSKSTESSNSSQVPDKKYKISTGFRSKIKENKTKKRNFWLANCNKE</sequence>
<protein>
    <submittedName>
        <fullName evidence="2">TFIIIC_sub6 domain-containing protein</fullName>
    </submittedName>
</protein>
<keyword evidence="3" id="KW-1185">Reference proteome</keyword>
<comment type="caution">
    <text evidence="2">The sequence shown here is derived from an EMBL/GenBank/DDBJ whole genome shotgun (WGS) entry which is preliminary data.</text>
</comment>
<gene>
    <name evidence="2" type="primary">AVEN_107863_1</name>
    <name evidence="2" type="ORF">CEXT_123621</name>
</gene>
<feature type="region of interest" description="Disordered" evidence="1">
    <location>
        <begin position="81"/>
        <end position="101"/>
    </location>
</feature>
<dbReference type="Proteomes" id="UP001054945">
    <property type="component" value="Unassembled WGS sequence"/>
</dbReference>
<evidence type="ECO:0000256" key="1">
    <source>
        <dbReference type="SAM" id="MobiDB-lite"/>
    </source>
</evidence>
<evidence type="ECO:0000313" key="2">
    <source>
        <dbReference type="EMBL" id="GIY95240.1"/>
    </source>
</evidence>
<reference evidence="2 3" key="1">
    <citation type="submission" date="2021-06" db="EMBL/GenBank/DDBJ databases">
        <title>Caerostris extrusa draft genome.</title>
        <authorList>
            <person name="Kono N."/>
            <person name="Arakawa K."/>
        </authorList>
    </citation>
    <scope>NUCLEOTIDE SEQUENCE [LARGE SCALE GENOMIC DNA]</scope>
</reference>
<evidence type="ECO:0000313" key="3">
    <source>
        <dbReference type="Proteomes" id="UP001054945"/>
    </source>
</evidence>
<accession>A0AAV4XLZ0</accession>
<name>A0AAV4XLZ0_CAEEX</name>
<dbReference type="AlphaFoldDB" id="A0AAV4XLZ0"/>
<dbReference type="EMBL" id="BPLR01017885">
    <property type="protein sequence ID" value="GIY95240.1"/>
    <property type="molecule type" value="Genomic_DNA"/>
</dbReference>
<proteinExistence type="predicted"/>